<sequence>ALPLRRVQAERFTAARCALIGDAAHVVHPLAGQGVNLGLLDAAALAECVARAHQAGEDPGAVGPLRRYERWRKSELAPMALAIDAFNRFLAHGAGPLSRLAQRGLSWVNRSEEVKRFFVTHASGWRVSCPMRRAGAMPGSAEGNPIDLRGADKIVFR</sequence>
<dbReference type="InterPro" id="IPR002938">
    <property type="entry name" value="FAD-bd"/>
</dbReference>
<proteinExistence type="predicted"/>
<dbReference type="EMBL" id="AUZX01005320">
    <property type="protein sequence ID" value="EQD68365.1"/>
    <property type="molecule type" value="Genomic_DNA"/>
</dbReference>
<organism evidence="2">
    <name type="scientific">mine drainage metagenome</name>
    <dbReference type="NCBI Taxonomy" id="410659"/>
    <lineage>
        <taxon>unclassified sequences</taxon>
        <taxon>metagenomes</taxon>
        <taxon>ecological metagenomes</taxon>
    </lineage>
</organism>
<dbReference type="InterPro" id="IPR036188">
    <property type="entry name" value="FAD/NAD-bd_sf"/>
</dbReference>
<accession>T1CK57</accession>
<dbReference type="AlphaFoldDB" id="T1CK57"/>
<name>T1CK57_9ZZZZ</name>
<dbReference type="PANTHER" id="PTHR43876:SF7">
    <property type="entry name" value="UBIQUINONE BIOSYNTHESIS MONOOXYGENASE COQ6, MITOCHONDRIAL"/>
    <property type="match status" value="1"/>
</dbReference>
<comment type="caution">
    <text evidence="2">The sequence shown here is derived from an EMBL/GenBank/DDBJ whole genome shotgun (WGS) entry which is preliminary data.</text>
</comment>
<dbReference type="SUPFAM" id="SSF51905">
    <property type="entry name" value="FAD/NAD(P)-binding domain"/>
    <property type="match status" value="1"/>
</dbReference>
<reference evidence="2" key="1">
    <citation type="submission" date="2013-08" db="EMBL/GenBank/DDBJ databases">
        <authorList>
            <person name="Mendez C."/>
            <person name="Richter M."/>
            <person name="Ferrer M."/>
            <person name="Sanchez J."/>
        </authorList>
    </citation>
    <scope>NUCLEOTIDE SEQUENCE</scope>
</reference>
<dbReference type="GO" id="GO:0071949">
    <property type="term" value="F:FAD binding"/>
    <property type="evidence" value="ECO:0007669"/>
    <property type="project" value="InterPro"/>
</dbReference>
<dbReference type="InterPro" id="IPR051205">
    <property type="entry name" value="UbiH/COQ6_monooxygenase"/>
</dbReference>
<evidence type="ECO:0000259" key="1">
    <source>
        <dbReference type="Pfam" id="PF01494"/>
    </source>
</evidence>
<feature type="non-terminal residue" evidence="2">
    <location>
        <position position="1"/>
    </location>
</feature>
<dbReference type="Pfam" id="PF01494">
    <property type="entry name" value="FAD_binding_3"/>
    <property type="match status" value="1"/>
</dbReference>
<keyword evidence="2" id="KW-0830">Ubiquinone</keyword>
<gene>
    <name evidence="2" type="ORF">B1A_07384</name>
</gene>
<dbReference type="InterPro" id="IPR018168">
    <property type="entry name" value="Ubi_Hdrlase_CS"/>
</dbReference>
<dbReference type="Gene3D" id="3.50.50.60">
    <property type="entry name" value="FAD/NAD(P)-binding domain"/>
    <property type="match status" value="1"/>
</dbReference>
<dbReference type="PRINTS" id="PR00420">
    <property type="entry name" value="RNGMNOXGNASE"/>
</dbReference>
<protein>
    <submittedName>
        <fullName evidence="2">Ubiquinone biosynthesis hydroxylase, ubiH/ubiF/VisC/COQ6 family</fullName>
    </submittedName>
</protein>
<dbReference type="PANTHER" id="PTHR43876">
    <property type="entry name" value="UBIQUINONE BIOSYNTHESIS MONOOXYGENASE COQ6, MITOCHONDRIAL"/>
    <property type="match status" value="1"/>
</dbReference>
<evidence type="ECO:0000313" key="2">
    <source>
        <dbReference type="EMBL" id="EQD68365.1"/>
    </source>
</evidence>
<feature type="domain" description="FAD-binding" evidence="1">
    <location>
        <begin position="3"/>
        <end position="53"/>
    </location>
</feature>
<reference evidence="2" key="2">
    <citation type="journal article" date="2014" name="ISME J.">
        <title>Microbial stratification in low pH oxic and suboxic macroscopic growths along an acid mine drainage.</title>
        <authorList>
            <person name="Mendez-Garcia C."/>
            <person name="Mesa V."/>
            <person name="Sprenger R.R."/>
            <person name="Richter M."/>
            <person name="Diez M.S."/>
            <person name="Solano J."/>
            <person name="Bargiela R."/>
            <person name="Golyshina O.V."/>
            <person name="Manteca A."/>
            <person name="Ramos J.L."/>
            <person name="Gallego J.R."/>
            <person name="Llorente I."/>
            <person name="Martins Dos Santos V.A."/>
            <person name="Jensen O.N."/>
            <person name="Pelaez A.I."/>
            <person name="Sanchez J."/>
            <person name="Ferrer M."/>
        </authorList>
    </citation>
    <scope>NUCLEOTIDE SEQUENCE</scope>
</reference>
<dbReference type="PROSITE" id="PS01304">
    <property type="entry name" value="UBIH"/>
    <property type="match status" value="1"/>
</dbReference>